<dbReference type="Pfam" id="PF04892">
    <property type="entry name" value="VanZ"/>
    <property type="match status" value="1"/>
</dbReference>
<dbReference type="Proteomes" id="UP001595556">
    <property type="component" value="Unassembled WGS sequence"/>
</dbReference>
<gene>
    <name evidence="3" type="ORF">ACFOEN_11040</name>
</gene>
<reference evidence="4" key="1">
    <citation type="journal article" date="2019" name="Int. J. Syst. Evol. Microbiol.">
        <title>The Global Catalogue of Microorganisms (GCM) 10K type strain sequencing project: providing services to taxonomists for standard genome sequencing and annotation.</title>
        <authorList>
            <consortium name="The Broad Institute Genomics Platform"/>
            <consortium name="The Broad Institute Genome Sequencing Center for Infectious Disease"/>
            <person name="Wu L."/>
            <person name="Ma J."/>
        </authorList>
    </citation>
    <scope>NUCLEOTIDE SEQUENCE [LARGE SCALE GENOMIC DNA]</scope>
    <source>
        <strain evidence="4">KCTC 52168</strain>
    </source>
</reference>
<evidence type="ECO:0000313" key="4">
    <source>
        <dbReference type="Proteomes" id="UP001595556"/>
    </source>
</evidence>
<feature type="transmembrane region" description="Helical" evidence="1">
    <location>
        <begin position="256"/>
        <end position="277"/>
    </location>
</feature>
<dbReference type="NCBIfam" id="NF037970">
    <property type="entry name" value="vanZ_1"/>
    <property type="match status" value="1"/>
</dbReference>
<dbReference type="RefSeq" id="WP_377303873.1">
    <property type="nucleotide sequence ID" value="NZ_CP180191.1"/>
</dbReference>
<proteinExistence type="predicted"/>
<evidence type="ECO:0000256" key="1">
    <source>
        <dbReference type="SAM" id="Phobius"/>
    </source>
</evidence>
<feature type="transmembrane region" description="Helical" evidence="1">
    <location>
        <begin position="298"/>
        <end position="331"/>
    </location>
</feature>
<feature type="domain" description="VanZ-like" evidence="2">
    <location>
        <begin position="41"/>
        <end position="147"/>
    </location>
</feature>
<keyword evidence="1" id="KW-1133">Transmembrane helix</keyword>
<accession>A0ABV7H6A2</accession>
<evidence type="ECO:0000259" key="2">
    <source>
        <dbReference type="Pfam" id="PF04892"/>
    </source>
</evidence>
<keyword evidence="4" id="KW-1185">Reference proteome</keyword>
<protein>
    <submittedName>
        <fullName evidence="3">VanZ family protein</fullName>
    </submittedName>
</protein>
<feature type="transmembrane region" description="Helical" evidence="1">
    <location>
        <begin position="166"/>
        <end position="184"/>
    </location>
</feature>
<feature type="transmembrane region" description="Helical" evidence="1">
    <location>
        <begin position="67"/>
        <end position="90"/>
    </location>
</feature>
<feature type="transmembrane region" description="Helical" evidence="1">
    <location>
        <begin position="230"/>
        <end position="250"/>
    </location>
</feature>
<organism evidence="3 4">
    <name type="scientific">Piscinibacterium candidicorallinum</name>
    <dbReference type="NCBI Taxonomy" id="1793872"/>
    <lineage>
        <taxon>Bacteria</taxon>
        <taxon>Pseudomonadati</taxon>
        <taxon>Pseudomonadota</taxon>
        <taxon>Betaproteobacteria</taxon>
        <taxon>Burkholderiales</taxon>
        <taxon>Piscinibacterium</taxon>
    </lineage>
</organism>
<comment type="caution">
    <text evidence="3">The sequence shown here is derived from an EMBL/GenBank/DDBJ whole genome shotgun (WGS) entry which is preliminary data.</text>
</comment>
<feature type="transmembrane region" description="Helical" evidence="1">
    <location>
        <begin position="97"/>
        <end position="115"/>
    </location>
</feature>
<keyword evidence="1" id="KW-0472">Membrane</keyword>
<feature type="transmembrane region" description="Helical" evidence="1">
    <location>
        <begin position="351"/>
        <end position="377"/>
    </location>
</feature>
<feature type="transmembrane region" description="Helical" evidence="1">
    <location>
        <begin position="29"/>
        <end position="47"/>
    </location>
</feature>
<dbReference type="EMBL" id="JBHRTI010000004">
    <property type="protein sequence ID" value="MFC3148178.1"/>
    <property type="molecule type" value="Genomic_DNA"/>
</dbReference>
<evidence type="ECO:0000313" key="3">
    <source>
        <dbReference type="EMBL" id="MFC3148178.1"/>
    </source>
</evidence>
<keyword evidence="1" id="KW-0812">Transmembrane</keyword>
<dbReference type="InterPro" id="IPR006976">
    <property type="entry name" value="VanZ-like"/>
</dbReference>
<feature type="transmembrane region" description="Helical" evidence="1">
    <location>
        <begin position="135"/>
        <end position="154"/>
    </location>
</feature>
<name>A0ABV7H6A2_9BURK</name>
<sequence length="383" mass="41398">MPKSMPASRGLSRVRLAAGSDTTAQIARWALAAYALLAVLASLHPFSGWRDPGVPFWAFIDDPLPRYLTQFDLVANVLTYLPFGFLAVFAQPAQRHRALVLLLALLPGVLLSFAMEATQTYLPMRHATWTDWLANSAGTLLGALIALPMARAWLNSPAAASWQRQSFVAHPGLLVALVALWLVSQLHPSALPFINGQFVPLVAALLQQWLEIPLRSSPLDVTRALSADQFAAVDTLAAALGLVTLLLLARLSLTRVAPRVVLLLTLLAVAVLCKTVATGLQFGPDEAFGWWGTATQKALLAACVAAVVIAFLPGWVAGSLCVLALLLQMIFVNIVPENPYFAATHTRWQHGVFIGFFGVTQWVAALWPLAALVAVLGRRWREA</sequence>